<dbReference type="InterPro" id="IPR036477">
    <property type="entry name" value="Formyl_transf_N_sf"/>
</dbReference>
<reference evidence="8" key="1">
    <citation type="submission" date="2022-10" db="EMBL/GenBank/DDBJ databases">
        <title>Comparative genomics and taxonomic characterization of three novel marine species of genus Reichenbachiella exhibiting antioxidant and polysaccharide degradation activities.</title>
        <authorList>
            <person name="Muhammad N."/>
            <person name="Lee Y.-J."/>
            <person name="Ko J."/>
            <person name="Kim S.-G."/>
        </authorList>
    </citation>
    <scope>NUCLEOTIDE SEQUENCE</scope>
    <source>
        <strain evidence="8">Wsw4-B4</strain>
    </source>
</reference>
<dbReference type="InterPro" id="IPR004607">
    <property type="entry name" value="GART"/>
</dbReference>
<proteinExistence type="inferred from homology"/>
<dbReference type="Proteomes" id="UP001062165">
    <property type="component" value="Chromosome"/>
</dbReference>
<keyword evidence="9" id="KW-1185">Reference proteome</keyword>
<dbReference type="InterPro" id="IPR002376">
    <property type="entry name" value="Formyl_transf_N"/>
</dbReference>
<evidence type="ECO:0000256" key="2">
    <source>
        <dbReference type="ARBA" id="ARBA00022679"/>
    </source>
</evidence>
<comment type="pathway">
    <text evidence="1 6">Purine metabolism; IMP biosynthesis via de novo pathway; N(2)-formyl-N(1)-(5-phospho-D-ribosyl)glycinamide from N(1)-(5-phospho-D-ribosyl)glycinamide (10-formyl THF route): step 1/1.</text>
</comment>
<evidence type="ECO:0000256" key="6">
    <source>
        <dbReference type="HAMAP-Rule" id="MF_01930"/>
    </source>
</evidence>
<comment type="catalytic activity">
    <reaction evidence="5 6">
        <text>N(1)-(5-phospho-beta-D-ribosyl)glycinamide + (6R)-10-formyltetrahydrofolate = N(2)-formyl-N(1)-(5-phospho-beta-D-ribosyl)glycinamide + (6S)-5,6,7,8-tetrahydrofolate + H(+)</text>
        <dbReference type="Rhea" id="RHEA:15053"/>
        <dbReference type="ChEBI" id="CHEBI:15378"/>
        <dbReference type="ChEBI" id="CHEBI:57453"/>
        <dbReference type="ChEBI" id="CHEBI:143788"/>
        <dbReference type="ChEBI" id="CHEBI:147286"/>
        <dbReference type="ChEBI" id="CHEBI:195366"/>
        <dbReference type="EC" id="2.1.2.2"/>
    </reaction>
</comment>
<dbReference type="EMBL" id="CP106735">
    <property type="protein sequence ID" value="UXX80216.1"/>
    <property type="molecule type" value="Genomic_DNA"/>
</dbReference>
<comment type="similarity">
    <text evidence="4 6">Belongs to the GART family.</text>
</comment>
<dbReference type="NCBIfam" id="TIGR00639">
    <property type="entry name" value="PurN"/>
    <property type="match status" value="1"/>
</dbReference>
<dbReference type="Gene3D" id="3.40.50.170">
    <property type="entry name" value="Formyl transferase, N-terminal domain"/>
    <property type="match status" value="1"/>
</dbReference>
<evidence type="ECO:0000259" key="7">
    <source>
        <dbReference type="Pfam" id="PF00551"/>
    </source>
</evidence>
<comment type="function">
    <text evidence="6">Catalyzes the transfer of a formyl group from 10-formyltetrahydrofolate to 5-phospho-ribosyl-glycinamide (GAR), producing 5-phospho-ribosyl-N-formylglycinamide (FGAR) and tetrahydrofolate.</text>
</comment>
<dbReference type="PANTHER" id="PTHR43369">
    <property type="entry name" value="PHOSPHORIBOSYLGLYCINAMIDE FORMYLTRANSFERASE"/>
    <property type="match status" value="1"/>
</dbReference>
<organism evidence="8 9">
    <name type="scientific">Reichenbachiella carrageenanivorans</name>
    <dbReference type="NCBI Taxonomy" id="2979869"/>
    <lineage>
        <taxon>Bacteria</taxon>
        <taxon>Pseudomonadati</taxon>
        <taxon>Bacteroidota</taxon>
        <taxon>Cytophagia</taxon>
        <taxon>Cytophagales</taxon>
        <taxon>Reichenbachiellaceae</taxon>
        <taxon>Reichenbachiella</taxon>
    </lineage>
</organism>
<dbReference type="GO" id="GO:0004644">
    <property type="term" value="F:phosphoribosylglycinamide formyltransferase activity"/>
    <property type="evidence" value="ECO:0007669"/>
    <property type="project" value="UniProtKB-EC"/>
</dbReference>
<protein>
    <recommendedName>
        <fullName evidence="6">Phosphoribosylglycinamide formyltransferase</fullName>
        <ecNumber evidence="6">2.1.2.2</ecNumber>
    </recommendedName>
    <alternativeName>
        <fullName evidence="6">5'-phosphoribosylglycinamide transformylase</fullName>
    </alternativeName>
    <alternativeName>
        <fullName evidence="6">GAR transformylase</fullName>
        <shortName evidence="6">GART</shortName>
    </alternativeName>
</protein>
<feature type="binding site" evidence="6">
    <location>
        <position position="103"/>
    </location>
    <ligand>
        <name>(6R)-10-formyltetrahydrofolate</name>
        <dbReference type="ChEBI" id="CHEBI:195366"/>
    </ligand>
</feature>
<keyword evidence="3 6" id="KW-0658">Purine biosynthesis</keyword>
<dbReference type="EC" id="2.1.2.2" evidence="6"/>
<feature type="domain" description="Formyl transferase N-terminal" evidence="7">
    <location>
        <begin position="2"/>
        <end position="182"/>
    </location>
</feature>
<evidence type="ECO:0000256" key="3">
    <source>
        <dbReference type="ARBA" id="ARBA00022755"/>
    </source>
</evidence>
<evidence type="ECO:0000313" key="9">
    <source>
        <dbReference type="Proteomes" id="UP001062165"/>
    </source>
</evidence>
<name>A0ABY6D232_9BACT</name>
<sequence>MKRLAIFASGSGSNAEQITNHFHNQGLDVCVELIMTNKPDAYVLARAKKLGVESQVFNRDTFYHSNDVIALLQDRKIDLVVLAGFLWLVPQALISAFPDRIINIHPALLPKYGGKGMYGSNVHKAVVANKETESGITIHLVDEIYDNGTILRQEKCEVSSADTAEQVAQKIHRLEYEYFPLTIEEYLAKI</sequence>
<dbReference type="PANTHER" id="PTHR43369:SF2">
    <property type="entry name" value="PHOSPHORIBOSYLGLYCINAMIDE FORMYLTRANSFERASE"/>
    <property type="match status" value="1"/>
</dbReference>
<dbReference type="InterPro" id="IPR001555">
    <property type="entry name" value="GART_AS"/>
</dbReference>
<accession>A0ABY6D232</accession>
<dbReference type="PROSITE" id="PS00373">
    <property type="entry name" value="GART"/>
    <property type="match status" value="1"/>
</dbReference>
<dbReference type="SUPFAM" id="SSF53328">
    <property type="entry name" value="Formyltransferase"/>
    <property type="match status" value="1"/>
</dbReference>
<dbReference type="Pfam" id="PF00551">
    <property type="entry name" value="Formyl_trans_N"/>
    <property type="match status" value="1"/>
</dbReference>
<evidence type="ECO:0000256" key="1">
    <source>
        <dbReference type="ARBA" id="ARBA00005054"/>
    </source>
</evidence>
<dbReference type="RefSeq" id="WP_263051946.1">
    <property type="nucleotide sequence ID" value="NZ_CP106735.1"/>
</dbReference>
<comment type="caution">
    <text evidence="6">Lacks conserved residue(s) required for the propagation of feature annotation.</text>
</comment>
<feature type="active site" description="Proton donor" evidence="6">
    <location>
        <position position="105"/>
    </location>
</feature>
<feature type="binding site" evidence="6">
    <location>
        <begin position="12"/>
        <end position="14"/>
    </location>
    <ligand>
        <name>N(1)-(5-phospho-beta-D-ribosyl)glycinamide</name>
        <dbReference type="ChEBI" id="CHEBI:143788"/>
    </ligand>
</feature>
<feature type="site" description="Raises pKa of active site His" evidence="6">
    <location>
        <position position="146"/>
    </location>
</feature>
<keyword evidence="2 6" id="KW-0808">Transferase</keyword>
<evidence type="ECO:0000256" key="5">
    <source>
        <dbReference type="ARBA" id="ARBA00047664"/>
    </source>
</evidence>
<gene>
    <name evidence="6 8" type="primary">purN</name>
    <name evidence="8" type="ORF">N7E81_03770</name>
</gene>
<feature type="binding site" evidence="6">
    <location>
        <position position="59"/>
    </location>
    <ligand>
        <name>(6R)-10-formyltetrahydrofolate</name>
        <dbReference type="ChEBI" id="CHEBI:195366"/>
    </ligand>
</feature>
<dbReference type="CDD" id="cd08645">
    <property type="entry name" value="FMT_core_GART"/>
    <property type="match status" value="1"/>
</dbReference>
<evidence type="ECO:0000313" key="8">
    <source>
        <dbReference type="EMBL" id="UXX80216.1"/>
    </source>
</evidence>
<dbReference type="HAMAP" id="MF_01930">
    <property type="entry name" value="PurN"/>
    <property type="match status" value="1"/>
</dbReference>
<evidence type="ECO:0000256" key="4">
    <source>
        <dbReference type="ARBA" id="ARBA00038440"/>
    </source>
</evidence>